<dbReference type="EMBL" id="PUGF01000001">
    <property type="protein sequence ID" value="PRC95039.1"/>
    <property type="molecule type" value="Genomic_DNA"/>
</dbReference>
<dbReference type="InterPro" id="IPR052340">
    <property type="entry name" value="RNase_Y/CdgJ"/>
</dbReference>
<evidence type="ECO:0000313" key="2">
    <source>
        <dbReference type="EMBL" id="PRC95039.1"/>
    </source>
</evidence>
<protein>
    <submittedName>
        <fullName evidence="2">HDIG: uncharacterized domain HDIG</fullName>
    </submittedName>
</protein>
<dbReference type="Gene3D" id="1.10.3210.10">
    <property type="entry name" value="Hypothetical protein af1432"/>
    <property type="match status" value="1"/>
</dbReference>
<dbReference type="NCBIfam" id="TIGR00277">
    <property type="entry name" value="HDIG"/>
    <property type="match status" value="1"/>
</dbReference>
<dbReference type="InterPro" id="IPR006675">
    <property type="entry name" value="HDIG_dom"/>
</dbReference>
<dbReference type="Proteomes" id="UP000237839">
    <property type="component" value="Unassembled WGS sequence"/>
</dbReference>
<dbReference type="RefSeq" id="WP_105529945.1">
    <property type="nucleotide sequence ID" value="NZ_PUGF01000001.1"/>
</dbReference>
<proteinExistence type="predicted"/>
<dbReference type="PROSITE" id="PS51833">
    <property type="entry name" value="HDOD"/>
    <property type="match status" value="1"/>
</dbReference>
<reference evidence="2 3" key="1">
    <citation type="submission" date="2018-02" db="EMBL/GenBank/DDBJ databases">
        <title>Solimicrobium silvestre gen. nov., sp. nov., isolated from alpine forest soil.</title>
        <authorList>
            <person name="Margesin R."/>
            <person name="Albuquerque L."/>
            <person name="Zhang D.-C."/>
            <person name="Froufe H.J.C."/>
            <person name="Severino R."/>
            <person name="Roxo I."/>
            <person name="Egas C."/>
            <person name="Da Costa M.S."/>
        </authorList>
    </citation>
    <scope>NUCLEOTIDE SEQUENCE [LARGE SCALE GENOMIC DNA]</scope>
    <source>
        <strain evidence="2 3">S20-91</strain>
    </source>
</reference>
<keyword evidence="3" id="KW-1185">Reference proteome</keyword>
<gene>
    <name evidence="2" type="ORF">S2091_0234</name>
</gene>
<dbReference type="PANTHER" id="PTHR33525">
    <property type="match status" value="1"/>
</dbReference>
<dbReference type="OrthoDB" id="9797768at2"/>
<organism evidence="2 3">
    <name type="scientific">Solimicrobium silvestre</name>
    <dbReference type="NCBI Taxonomy" id="2099400"/>
    <lineage>
        <taxon>Bacteria</taxon>
        <taxon>Pseudomonadati</taxon>
        <taxon>Pseudomonadota</taxon>
        <taxon>Betaproteobacteria</taxon>
        <taxon>Burkholderiales</taxon>
        <taxon>Oxalobacteraceae</taxon>
        <taxon>Solimicrobium</taxon>
    </lineage>
</organism>
<evidence type="ECO:0000259" key="1">
    <source>
        <dbReference type="PROSITE" id="PS51833"/>
    </source>
</evidence>
<dbReference type="PANTHER" id="PTHR33525:SF3">
    <property type="entry name" value="RIBONUCLEASE Y"/>
    <property type="match status" value="1"/>
</dbReference>
<accession>A0A2S9H4Y1</accession>
<dbReference type="AlphaFoldDB" id="A0A2S9H4Y1"/>
<dbReference type="SUPFAM" id="SSF109604">
    <property type="entry name" value="HD-domain/PDEase-like"/>
    <property type="match status" value="1"/>
</dbReference>
<dbReference type="InterPro" id="IPR013976">
    <property type="entry name" value="HDOD"/>
</dbReference>
<sequence>MTTTVNNSEFEFIQGLTADLSAPVLIFPTSLKTTMNIRHAIIQDNISNDNLARIISTEPVLSAQVLKLSNSAAFNSTGKVTTELRKATMRLGFAKVRNLTIAVGMKQLAAHQDVNGEISVLMEGLWSRSLRVAALSHVIAQNLTKVNPDDAMLAGLLHDVGKFYILNRAKHYQSLFTSHQALWNVVDDWHSNIGAAILENWEVSDDIRNAVQNFGNPKYEHLGALDLTDVIVAADILDAHFDDRSKRKLNWDELPTVLLHLELDAEKSEQLRESTKIELDQLLGSIS</sequence>
<dbReference type="CDD" id="cd00077">
    <property type="entry name" value="HDc"/>
    <property type="match status" value="1"/>
</dbReference>
<dbReference type="InterPro" id="IPR003607">
    <property type="entry name" value="HD/PDEase_dom"/>
</dbReference>
<comment type="caution">
    <text evidence="2">The sequence shown here is derived from an EMBL/GenBank/DDBJ whole genome shotgun (WGS) entry which is preliminary data.</text>
</comment>
<feature type="domain" description="HDOD" evidence="1">
    <location>
        <begin position="27"/>
        <end position="217"/>
    </location>
</feature>
<dbReference type="SMART" id="SM00471">
    <property type="entry name" value="HDc"/>
    <property type="match status" value="1"/>
</dbReference>
<name>A0A2S9H4Y1_9BURK</name>
<dbReference type="Pfam" id="PF08668">
    <property type="entry name" value="HDOD"/>
    <property type="match status" value="1"/>
</dbReference>
<evidence type="ECO:0000313" key="3">
    <source>
        <dbReference type="Proteomes" id="UP000237839"/>
    </source>
</evidence>